<feature type="compositionally biased region" description="Basic residues" evidence="5">
    <location>
        <begin position="14"/>
        <end position="26"/>
    </location>
</feature>
<dbReference type="InterPro" id="IPR045863">
    <property type="entry name" value="CorA_TM1_TM2"/>
</dbReference>
<evidence type="ECO:0000256" key="2">
    <source>
        <dbReference type="ARBA" id="ARBA00022692"/>
    </source>
</evidence>
<feature type="compositionally biased region" description="Basic and acidic residues" evidence="5">
    <location>
        <begin position="630"/>
        <end position="644"/>
    </location>
</feature>
<dbReference type="GeneID" id="19401100"/>
<dbReference type="PANTHER" id="PTHR46494:SF1">
    <property type="entry name" value="CORA FAMILY METAL ION TRANSPORTER (EUROFUNG)"/>
    <property type="match status" value="1"/>
</dbReference>
<comment type="subcellular location">
    <subcellularLocation>
        <location evidence="1">Cell membrane</location>
        <topology evidence="1">Multi-pass membrane protein</topology>
    </subcellularLocation>
</comment>
<dbReference type="eggNOG" id="ENOG502S5DR">
    <property type="taxonomic scope" value="Eukaryota"/>
</dbReference>
<sequence>MTIDIKFPDDRPGRGSRHHFTSRSRSKSPLVYYRRNRFVEESDYVPRTTFDDQRPPPPPAGQKSDSSTDSDSSDSDSGDSDSSTDSDSDHTVSSSSRGFVAVNDLPVPRQVVAPLDIECNQLSFQVDTRHHQEAIGSREEPEGHGVGKDVGDSHEAGGRGQIKIYVVPGPETPRLQEAVTSTWYHISARQLDFSRFRDVCLTIPHLSDRLRKLTSEMLNKVNAEKVKPFDSGMFIEPGTVLRADESNQPDPQSVIFSCLLYLGLHPQARSSAHTENTLFSQRTLMQTFYPYEPVRERDAEQSYKRFGNGRSESIIHVPNLWMMNIGSSFVVTCGHAPLSKEMINSMAIIEEEIIQLGTQPVADNNQTKIRLTDRGGRDFIFPLSTCRSYLQMEARVREIEYGVNGKGVETKICLQRKTRNDSSRVTPKHWKNLIARNNFISINLVQVTDKDVVQMDPLSTSTANAWNTSSSTSVPPFFHWPQPNASTDTKKHKTADRGLYKRRQFTSCLEQVEKAMMTDIIIGVNTNRVDATFASTNYYESLPEVSYESADASFSDLREQLNQGKRMMSGSSLHHVTVDTQHTGILNKSLEFFNFVRMISELFVSDTDESTVIDKTWGVMARFHEHIVKIEDNQPSDRDSDQHSTSRRQRGQPHSLGHSWIIRTATRPSLLSIPDGKPELTKAITKCKRCSNFRPFDSLDKALRHLEHHANPENELAKPQTANTRGLPDEQLPAGRKSPDSQLREWVMTSAKFWYEQTNAGVLAILTMACTSAKEIFDQAQELLYGVQNEKGQISELYRLPKELPEAFRLILVFVMAIERALYDINDAYGQSHRLKHKHERDVLPYSKKGLTTLKRFSQTAIRSLRVARSQLCYMARSNPPLNLMAHLSLGPEYICAWLVRRLSLQPLEKQKSAGDLYREYISRLQFQVNHHPSKRLLRDLNLIQEELQILTSINIQQANLGRNYLGVLDDLTYEKESPSRKSMFPHERTLVEDCLDSLDLVREDYKDLIRRCGPLADRTKQSLEINEEDHGKAIMVFTVVTVIFLPLSFVTSYMGMNTVDIRDMNQGQDLFWIVAIPLTVVTVGICLLIGYNGDGIRDTISSLYRRARGKEEISMGGGGISVPRRKRPLQLQANSSSTLESSFPNEAEFASPRPVFKYSGEIYTGSCTTVSASANICLAKRTITMVARGDEWSEYGRDRRARTDERDEYRMR</sequence>
<evidence type="ECO:0000256" key="3">
    <source>
        <dbReference type="ARBA" id="ARBA00022989"/>
    </source>
</evidence>
<dbReference type="SUPFAM" id="SSF144083">
    <property type="entry name" value="Magnesium transport protein CorA, transmembrane region"/>
    <property type="match status" value="1"/>
</dbReference>
<evidence type="ECO:0000256" key="5">
    <source>
        <dbReference type="SAM" id="MobiDB-lite"/>
    </source>
</evidence>
<dbReference type="InterPro" id="IPR002523">
    <property type="entry name" value="MgTranspt_CorA/ZnTranspt_ZntB"/>
</dbReference>
<feature type="compositionally biased region" description="Acidic residues" evidence="5">
    <location>
        <begin position="71"/>
        <end position="86"/>
    </location>
</feature>
<evidence type="ECO:0000256" key="6">
    <source>
        <dbReference type="SAM" id="Phobius"/>
    </source>
</evidence>
<keyword evidence="2 6" id="KW-0812">Transmembrane</keyword>
<keyword evidence="4 6" id="KW-0472">Membrane</keyword>
<dbReference type="PANTHER" id="PTHR46494">
    <property type="entry name" value="CORA FAMILY METAL ION TRANSPORTER (EUROFUNG)"/>
    <property type="match status" value="1"/>
</dbReference>
<dbReference type="GO" id="GO:0015087">
    <property type="term" value="F:cobalt ion transmembrane transporter activity"/>
    <property type="evidence" value="ECO:0007669"/>
    <property type="project" value="TreeGrafter"/>
</dbReference>
<feature type="compositionally biased region" description="Low complexity" evidence="5">
    <location>
        <begin position="87"/>
        <end position="96"/>
    </location>
</feature>
<dbReference type="GO" id="GO:0015095">
    <property type="term" value="F:magnesium ion transmembrane transporter activity"/>
    <property type="evidence" value="ECO:0007669"/>
    <property type="project" value="TreeGrafter"/>
</dbReference>
<feature type="transmembrane region" description="Helical" evidence="6">
    <location>
        <begin position="1034"/>
        <end position="1051"/>
    </location>
</feature>
<evidence type="ECO:0000256" key="4">
    <source>
        <dbReference type="ARBA" id="ARBA00023136"/>
    </source>
</evidence>
<name>R0KD10_EXST2</name>
<dbReference type="RefSeq" id="XP_008025711.1">
    <property type="nucleotide sequence ID" value="XM_008027520.1"/>
</dbReference>
<dbReference type="HOGENOM" id="CLU_259848_0_0_1"/>
<evidence type="ECO:0000313" key="7">
    <source>
        <dbReference type="EMBL" id="EOA87259.1"/>
    </source>
</evidence>
<dbReference type="AlphaFoldDB" id="R0KD10"/>
<protein>
    <submittedName>
        <fullName evidence="7">Uncharacterized protein</fullName>
    </submittedName>
</protein>
<dbReference type="GO" id="GO:0005886">
    <property type="term" value="C:plasma membrane"/>
    <property type="evidence" value="ECO:0007669"/>
    <property type="project" value="UniProtKB-SubCell"/>
</dbReference>
<feature type="region of interest" description="Disordered" evidence="5">
    <location>
        <begin position="130"/>
        <end position="159"/>
    </location>
</feature>
<keyword evidence="8" id="KW-1185">Reference proteome</keyword>
<dbReference type="EMBL" id="KB908592">
    <property type="protein sequence ID" value="EOA87259.1"/>
    <property type="molecule type" value="Genomic_DNA"/>
</dbReference>
<evidence type="ECO:0000256" key="1">
    <source>
        <dbReference type="ARBA" id="ARBA00004651"/>
    </source>
</evidence>
<dbReference type="Proteomes" id="UP000016935">
    <property type="component" value="Unassembled WGS sequence"/>
</dbReference>
<dbReference type="GO" id="GO:0050897">
    <property type="term" value="F:cobalt ion binding"/>
    <property type="evidence" value="ECO:0007669"/>
    <property type="project" value="TreeGrafter"/>
</dbReference>
<accession>R0KD10</accession>
<dbReference type="Gene3D" id="1.20.58.340">
    <property type="entry name" value="Magnesium transport protein CorA, transmembrane region"/>
    <property type="match status" value="1"/>
</dbReference>
<feature type="transmembrane region" description="Helical" evidence="6">
    <location>
        <begin position="1071"/>
        <end position="1092"/>
    </location>
</feature>
<dbReference type="GO" id="GO:0000287">
    <property type="term" value="F:magnesium ion binding"/>
    <property type="evidence" value="ECO:0007669"/>
    <property type="project" value="TreeGrafter"/>
</dbReference>
<feature type="region of interest" description="Disordered" evidence="5">
    <location>
        <begin position="710"/>
        <end position="741"/>
    </location>
</feature>
<reference evidence="7 8" key="1">
    <citation type="journal article" date="2012" name="PLoS Pathog.">
        <title>Diverse lifestyles and strategies of plant pathogenesis encoded in the genomes of eighteen Dothideomycetes fungi.</title>
        <authorList>
            <person name="Ohm R.A."/>
            <person name="Feau N."/>
            <person name="Henrissat B."/>
            <person name="Schoch C.L."/>
            <person name="Horwitz B.A."/>
            <person name="Barry K.W."/>
            <person name="Condon B.J."/>
            <person name="Copeland A.C."/>
            <person name="Dhillon B."/>
            <person name="Glaser F."/>
            <person name="Hesse C.N."/>
            <person name="Kosti I."/>
            <person name="LaButti K."/>
            <person name="Lindquist E.A."/>
            <person name="Lucas S."/>
            <person name="Salamov A.A."/>
            <person name="Bradshaw R.E."/>
            <person name="Ciuffetti L."/>
            <person name="Hamelin R.C."/>
            <person name="Kema G.H.J."/>
            <person name="Lawrence C."/>
            <person name="Scott J.A."/>
            <person name="Spatafora J.W."/>
            <person name="Turgeon B.G."/>
            <person name="de Wit P.J.G.M."/>
            <person name="Zhong S."/>
            <person name="Goodwin S.B."/>
            <person name="Grigoriev I.V."/>
        </authorList>
    </citation>
    <scope>NUCLEOTIDE SEQUENCE [LARGE SCALE GENOMIC DNA]</scope>
    <source>
        <strain evidence="8">28A</strain>
    </source>
</reference>
<feature type="region of interest" description="Disordered" evidence="5">
    <location>
        <begin position="630"/>
        <end position="659"/>
    </location>
</feature>
<feature type="compositionally biased region" description="Basic and acidic residues" evidence="5">
    <location>
        <begin position="130"/>
        <end position="157"/>
    </location>
</feature>
<dbReference type="STRING" id="671987.R0KD10"/>
<evidence type="ECO:0000313" key="8">
    <source>
        <dbReference type="Proteomes" id="UP000016935"/>
    </source>
</evidence>
<dbReference type="Pfam" id="PF01544">
    <property type="entry name" value="CorA"/>
    <property type="match status" value="1"/>
</dbReference>
<feature type="compositionally biased region" description="Basic and acidic residues" evidence="5">
    <location>
        <begin position="1"/>
        <end position="13"/>
    </location>
</feature>
<dbReference type="OrthoDB" id="5430750at2759"/>
<reference evidence="7 8" key="2">
    <citation type="journal article" date="2013" name="PLoS Genet.">
        <title>Comparative genome structure, secondary metabolite, and effector coding capacity across Cochliobolus pathogens.</title>
        <authorList>
            <person name="Condon B.J."/>
            <person name="Leng Y."/>
            <person name="Wu D."/>
            <person name="Bushley K.E."/>
            <person name="Ohm R.A."/>
            <person name="Otillar R."/>
            <person name="Martin J."/>
            <person name="Schackwitz W."/>
            <person name="Grimwood J."/>
            <person name="MohdZainudin N."/>
            <person name="Xue C."/>
            <person name="Wang R."/>
            <person name="Manning V.A."/>
            <person name="Dhillon B."/>
            <person name="Tu Z.J."/>
            <person name="Steffenson B.J."/>
            <person name="Salamov A."/>
            <person name="Sun H."/>
            <person name="Lowry S."/>
            <person name="LaButti K."/>
            <person name="Han J."/>
            <person name="Copeland A."/>
            <person name="Lindquist E."/>
            <person name="Barry K."/>
            <person name="Schmutz J."/>
            <person name="Baker S.E."/>
            <person name="Ciuffetti L.M."/>
            <person name="Grigoriev I.V."/>
            <person name="Zhong S."/>
            <person name="Turgeon B.G."/>
        </authorList>
    </citation>
    <scope>NUCLEOTIDE SEQUENCE [LARGE SCALE GENOMIC DNA]</scope>
    <source>
        <strain evidence="8">28A</strain>
    </source>
</reference>
<keyword evidence="3 6" id="KW-1133">Transmembrane helix</keyword>
<proteinExistence type="predicted"/>
<feature type="region of interest" description="Disordered" evidence="5">
    <location>
        <begin position="1"/>
        <end position="96"/>
    </location>
</feature>
<organism evidence="7 8">
    <name type="scientific">Exserohilum turcicum (strain 28A)</name>
    <name type="common">Northern leaf blight fungus</name>
    <name type="synonym">Setosphaeria turcica</name>
    <dbReference type="NCBI Taxonomy" id="671987"/>
    <lineage>
        <taxon>Eukaryota</taxon>
        <taxon>Fungi</taxon>
        <taxon>Dikarya</taxon>
        <taxon>Ascomycota</taxon>
        <taxon>Pezizomycotina</taxon>
        <taxon>Dothideomycetes</taxon>
        <taxon>Pleosporomycetidae</taxon>
        <taxon>Pleosporales</taxon>
        <taxon>Pleosporineae</taxon>
        <taxon>Pleosporaceae</taxon>
        <taxon>Exserohilum</taxon>
    </lineage>
</organism>
<gene>
    <name evidence="7" type="ORF">SETTUDRAFT_171454</name>
</gene>